<organism evidence="2 3">
    <name type="scientific">Pseudochrobactrum asaccharolyticum</name>
    <dbReference type="NCBI Taxonomy" id="354351"/>
    <lineage>
        <taxon>Bacteria</taxon>
        <taxon>Pseudomonadati</taxon>
        <taxon>Pseudomonadota</taxon>
        <taxon>Alphaproteobacteria</taxon>
        <taxon>Hyphomicrobiales</taxon>
        <taxon>Brucellaceae</taxon>
        <taxon>Pseudochrobactrum</taxon>
    </lineage>
</organism>
<proteinExistence type="predicted"/>
<comment type="caution">
    <text evidence="2">The sequence shown here is derived from an EMBL/GenBank/DDBJ whole genome shotgun (WGS) entry which is preliminary data.</text>
</comment>
<accession>A0A366E5Z3</accession>
<sequence>MAKSEGFVFHATSLVLGSFGVLLCGSSGSGKSSLALTLIERAQQAGRVGTLISDDQTILNITNKKLIASTPSVIAGAIEIRGAGLFEVPYQPQAEVNLLVELVCADKAPRYPRDEQRDLAGFMLPVLTLPELTGGCDSLQCARAIEATLFMKRWDGSKTA</sequence>
<keyword evidence="3" id="KW-1185">Reference proteome</keyword>
<dbReference type="InterPro" id="IPR027417">
    <property type="entry name" value="P-loop_NTPase"/>
</dbReference>
<keyword evidence="2" id="KW-0808">Transferase</keyword>
<gene>
    <name evidence="2" type="ORF">DFR47_102601</name>
</gene>
<reference evidence="2 3" key="1">
    <citation type="submission" date="2018-06" db="EMBL/GenBank/DDBJ databases">
        <title>Genomic Encyclopedia of Type Strains, Phase IV (KMG-IV): sequencing the most valuable type-strain genomes for metagenomic binning, comparative biology and taxonomic classification.</title>
        <authorList>
            <person name="Goeker M."/>
        </authorList>
    </citation>
    <scope>NUCLEOTIDE SEQUENCE [LARGE SCALE GENOMIC DNA]</scope>
    <source>
        <strain evidence="2 3">DSM 25619</strain>
    </source>
</reference>
<dbReference type="InterPro" id="IPR011104">
    <property type="entry name" value="Hpr_kin/Pase_C"/>
</dbReference>
<keyword evidence="2" id="KW-0418">Kinase</keyword>
<dbReference type="RefSeq" id="WP_113943759.1">
    <property type="nucleotide sequence ID" value="NZ_JAHREH010000001.1"/>
</dbReference>
<dbReference type="AlphaFoldDB" id="A0A366E5Z3"/>
<dbReference type="OrthoDB" id="8326226at2"/>
<protein>
    <submittedName>
        <fullName evidence="2">Hpr(Ser) kinase/phosphatase</fullName>
    </submittedName>
</protein>
<dbReference type="GO" id="GO:0000155">
    <property type="term" value="F:phosphorelay sensor kinase activity"/>
    <property type="evidence" value="ECO:0007669"/>
    <property type="project" value="InterPro"/>
</dbReference>
<dbReference type="SUPFAM" id="SSF53795">
    <property type="entry name" value="PEP carboxykinase-like"/>
    <property type="match status" value="1"/>
</dbReference>
<dbReference type="Pfam" id="PF07475">
    <property type="entry name" value="Hpr_kinase_C"/>
    <property type="match status" value="1"/>
</dbReference>
<name>A0A366E5Z3_9HYPH</name>
<dbReference type="EMBL" id="QNRH01000002">
    <property type="protein sequence ID" value="RBO97811.1"/>
    <property type="molecule type" value="Genomic_DNA"/>
</dbReference>
<dbReference type="Gene3D" id="3.40.50.300">
    <property type="entry name" value="P-loop containing nucleotide triphosphate hydrolases"/>
    <property type="match status" value="1"/>
</dbReference>
<dbReference type="GO" id="GO:0005524">
    <property type="term" value="F:ATP binding"/>
    <property type="evidence" value="ECO:0007669"/>
    <property type="project" value="InterPro"/>
</dbReference>
<evidence type="ECO:0000313" key="3">
    <source>
        <dbReference type="Proteomes" id="UP000252893"/>
    </source>
</evidence>
<evidence type="ECO:0000259" key="1">
    <source>
        <dbReference type="Pfam" id="PF07475"/>
    </source>
</evidence>
<dbReference type="Proteomes" id="UP000252893">
    <property type="component" value="Unassembled WGS sequence"/>
</dbReference>
<feature type="domain" description="HPr kinase/phosphorylase C-terminal" evidence="1">
    <location>
        <begin position="9"/>
        <end position="113"/>
    </location>
</feature>
<dbReference type="GO" id="GO:0006109">
    <property type="term" value="P:regulation of carbohydrate metabolic process"/>
    <property type="evidence" value="ECO:0007669"/>
    <property type="project" value="InterPro"/>
</dbReference>
<evidence type="ECO:0000313" key="2">
    <source>
        <dbReference type="EMBL" id="RBO97811.1"/>
    </source>
</evidence>